<feature type="compositionally biased region" description="Basic and acidic residues" evidence="2">
    <location>
        <begin position="24"/>
        <end position="37"/>
    </location>
</feature>
<dbReference type="AlphaFoldDB" id="A0A0L0CE83"/>
<dbReference type="Proteomes" id="UP000037069">
    <property type="component" value="Unassembled WGS sequence"/>
</dbReference>
<gene>
    <name evidence="3" type="ORF">FF38_07823</name>
</gene>
<organism evidence="3 4">
    <name type="scientific">Lucilia cuprina</name>
    <name type="common">Green bottle fly</name>
    <name type="synonym">Australian sheep blowfly</name>
    <dbReference type="NCBI Taxonomy" id="7375"/>
    <lineage>
        <taxon>Eukaryota</taxon>
        <taxon>Metazoa</taxon>
        <taxon>Ecdysozoa</taxon>
        <taxon>Arthropoda</taxon>
        <taxon>Hexapoda</taxon>
        <taxon>Insecta</taxon>
        <taxon>Pterygota</taxon>
        <taxon>Neoptera</taxon>
        <taxon>Endopterygota</taxon>
        <taxon>Diptera</taxon>
        <taxon>Brachycera</taxon>
        <taxon>Muscomorpha</taxon>
        <taxon>Oestroidea</taxon>
        <taxon>Calliphoridae</taxon>
        <taxon>Luciliinae</taxon>
        <taxon>Lucilia</taxon>
    </lineage>
</organism>
<feature type="coiled-coil region" evidence="1">
    <location>
        <begin position="198"/>
        <end position="232"/>
    </location>
</feature>
<feature type="compositionally biased region" description="Basic residues" evidence="2">
    <location>
        <begin position="9"/>
        <end position="18"/>
    </location>
</feature>
<protein>
    <submittedName>
        <fullName evidence="3">Uncharacterized protein</fullName>
    </submittedName>
</protein>
<comment type="caution">
    <text evidence="3">The sequence shown here is derived from an EMBL/GenBank/DDBJ whole genome shotgun (WGS) entry which is preliminary data.</text>
</comment>
<evidence type="ECO:0000256" key="1">
    <source>
        <dbReference type="SAM" id="Coils"/>
    </source>
</evidence>
<sequence>MNNTTNNKLIKKKLKTKPNNKLTNTDEEKKTQNEERVKKKRKIKEIYDTKAFEKCEENLKSSHLQQPIEENIKKKKPKEKNITEVETPKTVLETCGMQKSQQYNSKICKKLKRSSKKCSANVPTEIPECYPPQNQQADVVLKKKVKGLSISPAETDLKHHSQEQQQSDLEYYQRKAYIFMKTLKEDYKRLALIYNSCLKAEQERIQRNEQEIDELKKQYNQMQVERTNIKRKRWCRYCESEATYLSTVGLNFYCSQSCEQKQNDLVSAMEESFQ</sequence>
<evidence type="ECO:0000313" key="4">
    <source>
        <dbReference type="Proteomes" id="UP000037069"/>
    </source>
</evidence>
<dbReference type="EMBL" id="JRES01000509">
    <property type="protein sequence ID" value="KNC30512.1"/>
    <property type="molecule type" value="Genomic_DNA"/>
</dbReference>
<proteinExistence type="predicted"/>
<accession>A0A0L0CE83</accession>
<keyword evidence="1" id="KW-0175">Coiled coil</keyword>
<keyword evidence="4" id="KW-1185">Reference proteome</keyword>
<feature type="region of interest" description="Disordered" evidence="2">
    <location>
        <begin position="1"/>
        <end position="38"/>
    </location>
</feature>
<name>A0A0L0CE83_LUCCU</name>
<dbReference type="OrthoDB" id="8001505at2759"/>
<evidence type="ECO:0000256" key="2">
    <source>
        <dbReference type="SAM" id="MobiDB-lite"/>
    </source>
</evidence>
<evidence type="ECO:0000313" key="3">
    <source>
        <dbReference type="EMBL" id="KNC30512.1"/>
    </source>
</evidence>
<reference evidence="3 4" key="1">
    <citation type="journal article" date="2015" name="Nat. Commun.">
        <title>Lucilia cuprina genome unlocks parasitic fly biology to underpin future interventions.</title>
        <authorList>
            <person name="Anstead C.A."/>
            <person name="Korhonen P.K."/>
            <person name="Young N.D."/>
            <person name="Hall R.S."/>
            <person name="Jex A.R."/>
            <person name="Murali S.C."/>
            <person name="Hughes D.S."/>
            <person name="Lee S.F."/>
            <person name="Perry T."/>
            <person name="Stroehlein A.J."/>
            <person name="Ansell B.R."/>
            <person name="Breugelmans B."/>
            <person name="Hofmann A."/>
            <person name="Qu J."/>
            <person name="Dugan S."/>
            <person name="Lee S.L."/>
            <person name="Chao H."/>
            <person name="Dinh H."/>
            <person name="Han Y."/>
            <person name="Doddapaneni H.V."/>
            <person name="Worley K.C."/>
            <person name="Muzny D.M."/>
            <person name="Ioannidis P."/>
            <person name="Waterhouse R.M."/>
            <person name="Zdobnov E.M."/>
            <person name="James P.J."/>
            <person name="Bagnall N.H."/>
            <person name="Kotze A.C."/>
            <person name="Gibbs R.A."/>
            <person name="Richards S."/>
            <person name="Batterham P."/>
            <person name="Gasser R.B."/>
        </authorList>
    </citation>
    <scope>NUCLEOTIDE SEQUENCE [LARGE SCALE GENOMIC DNA]</scope>
    <source>
        <strain evidence="3 4">LS</strain>
        <tissue evidence="3">Full body</tissue>
    </source>
</reference>